<dbReference type="GO" id="GO:0008643">
    <property type="term" value="P:carbohydrate transport"/>
    <property type="evidence" value="ECO:0007669"/>
    <property type="project" value="InterPro"/>
</dbReference>
<feature type="transmembrane region" description="Helical" evidence="2">
    <location>
        <begin position="290"/>
        <end position="313"/>
    </location>
</feature>
<gene>
    <name evidence="3" type="primary">MFSD12</name>
    <name evidence="3" type="ORF">CFP56_003928</name>
</gene>
<dbReference type="EMBL" id="PKMF04001141">
    <property type="protein sequence ID" value="KAK7814053.1"/>
    <property type="molecule type" value="Genomic_DNA"/>
</dbReference>
<reference evidence="3 4" key="1">
    <citation type="journal article" date="2018" name="Sci. Data">
        <title>The draft genome sequence of cork oak.</title>
        <authorList>
            <person name="Ramos A.M."/>
            <person name="Usie A."/>
            <person name="Barbosa P."/>
            <person name="Barros P.M."/>
            <person name="Capote T."/>
            <person name="Chaves I."/>
            <person name="Simoes F."/>
            <person name="Abreu I."/>
            <person name="Carrasquinho I."/>
            <person name="Faro C."/>
            <person name="Guimaraes J.B."/>
            <person name="Mendonca D."/>
            <person name="Nobrega F."/>
            <person name="Rodrigues L."/>
            <person name="Saibo N.J.M."/>
            <person name="Varela M.C."/>
            <person name="Egas C."/>
            <person name="Matos J."/>
            <person name="Miguel C.M."/>
            <person name="Oliveira M.M."/>
            <person name="Ricardo C.P."/>
            <person name="Goncalves S."/>
        </authorList>
    </citation>
    <scope>NUCLEOTIDE SEQUENCE [LARGE SCALE GENOMIC DNA]</scope>
    <source>
        <strain evidence="4">cv. HL8</strain>
    </source>
</reference>
<keyword evidence="2" id="KW-1133">Transmembrane helix</keyword>
<comment type="similarity">
    <text evidence="1">Belongs to the major facilitator superfamily.</text>
</comment>
<name>A0AAW0IHX8_QUESU</name>
<dbReference type="InterPro" id="IPR039672">
    <property type="entry name" value="MFS_2"/>
</dbReference>
<evidence type="ECO:0000313" key="4">
    <source>
        <dbReference type="Proteomes" id="UP000237347"/>
    </source>
</evidence>
<dbReference type="GO" id="GO:0005886">
    <property type="term" value="C:plasma membrane"/>
    <property type="evidence" value="ECO:0007669"/>
    <property type="project" value="TreeGrafter"/>
</dbReference>
<accession>A0AAW0IHX8</accession>
<dbReference type="Proteomes" id="UP000237347">
    <property type="component" value="Unassembled WGS sequence"/>
</dbReference>
<comment type="caution">
    <text evidence="3">The sequence shown here is derived from an EMBL/GenBank/DDBJ whole genome shotgun (WGS) entry which is preliminary data.</text>
</comment>
<dbReference type="GO" id="GO:0015293">
    <property type="term" value="F:symporter activity"/>
    <property type="evidence" value="ECO:0007669"/>
    <property type="project" value="InterPro"/>
</dbReference>
<proteinExistence type="inferred from homology"/>
<organism evidence="3 4">
    <name type="scientific">Quercus suber</name>
    <name type="common">Cork oak</name>
    <dbReference type="NCBI Taxonomy" id="58331"/>
    <lineage>
        <taxon>Eukaryota</taxon>
        <taxon>Viridiplantae</taxon>
        <taxon>Streptophyta</taxon>
        <taxon>Embryophyta</taxon>
        <taxon>Tracheophyta</taxon>
        <taxon>Spermatophyta</taxon>
        <taxon>Magnoliopsida</taxon>
        <taxon>eudicotyledons</taxon>
        <taxon>Gunneridae</taxon>
        <taxon>Pentapetalae</taxon>
        <taxon>rosids</taxon>
        <taxon>fabids</taxon>
        <taxon>Fagales</taxon>
        <taxon>Fagaceae</taxon>
        <taxon>Quercus</taxon>
    </lineage>
</organism>
<sequence length="376" mass="41715">MSLNILLPLPLKSLAVPSNLASPKYCVFSFQPPNPLSRYTMETDKTIPTENKREGKDIELDAQPDEVAELPPAKKAKTKLKVYERRGSSTLWKCKCKKCGWGFIAAGADVTENMTRHLDWACPRKFDVPLSIPVSAGADIGLDISKYGMLQALFWIAWAYWFKRVLYYEVAIVYVLTRLIVNVSQAYLAFYVINDLRMAQSAKALVPAIIYTCSFIVSVILQEIAWTGQRLKAYYTAGGIIWMFSGAAIIFLPRSMSAFMYIISIFIGVANALMMVTGISMQNVLIGENLGGCAFVCGSLSFLDKISCGLALYVLQSFQSCSPELQRTNAINVYISVTRFGLGLLPSFCALIGVAVTYSMKLHTPFSKPIMELLLE</sequence>
<dbReference type="PANTHER" id="PTHR11328:SF28">
    <property type="entry name" value="MAJOR FACILITATOR SUPERFAMILY DOMAIN-CONTAINING PROTEIN 12"/>
    <property type="match status" value="1"/>
</dbReference>
<keyword evidence="2" id="KW-0812">Transmembrane</keyword>
<feature type="transmembrane region" description="Helical" evidence="2">
    <location>
        <begin position="333"/>
        <end position="358"/>
    </location>
</feature>
<feature type="transmembrane region" description="Helical" evidence="2">
    <location>
        <begin position="204"/>
        <end position="221"/>
    </location>
</feature>
<dbReference type="PANTHER" id="PTHR11328">
    <property type="entry name" value="MAJOR FACILITATOR SUPERFAMILY DOMAIN-CONTAINING PROTEIN"/>
    <property type="match status" value="1"/>
</dbReference>
<feature type="transmembrane region" description="Helical" evidence="2">
    <location>
        <begin position="171"/>
        <end position="192"/>
    </location>
</feature>
<evidence type="ECO:0000256" key="2">
    <source>
        <dbReference type="SAM" id="Phobius"/>
    </source>
</evidence>
<keyword evidence="2" id="KW-0472">Membrane</keyword>
<evidence type="ECO:0000256" key="1">
    <source>
        <dbReference type="ARBA" id="ARBA00008335"/>
    </source>
</evidence>
<protein>
    <submittedName>
        <fullName evidence="3">Major facilitator superfamily domain-containing protein 12</fullName>
    </submittedName>
</protein>
<evidence type="ECO:0000313" key="3">
    <source>
        <dbReference type="EMBL" id="KAK7814053.1"/>
    </source>
</evidence>
<feature type="transmembrane region" description="Helical" evidence="2">
    <location>
        <begin position="258"/>
        <end position="278"/>
    </location>
</feature>
<keyword evidence="4" id="KW-1185">Reference proteome</keyword>
<dbReference type="AlphaFoldDB" id="A0AAW0IHX8"/>
<feature type="transmembrane region" description="Helical" evidence="2">
    <location>
        <begin position="233"/>
        <end position="252"/>
    </location>
</feature>